<dbReference type="Pfam" id="PF00651">
    <property type="entry name" value="BTB"/>
    <property type="match status" value="1"/>
</dbReference>
<evidence type="ECO:0000256" key="1">
    <source>
        <dbReference type="ARBA" id="ARBA00022441"/>
    </source>
</evidence>
<dbReference type="OrthoDB" id="10402097at2759"/>
<evidence type="ECO:0000259" key="4">
    <source>
        <dbReference type="Pfam" id="PF07707"/>
    </source>
</evidence>
<dbReference type="RefSeq" id="XP_013083122.2">
    <property type="nucleotide sequence ID" value="XM_013227668.2"/>
</dbReference>
<dbReference type="VEuPathDB" id="VectorBase:BGLAX_027200"/>
<protein>
    <submittedName>
        <fullName evidence="5">Uncharacterized protein</fullName>
    </submittedName>
</protein>
<evidence type="ECO:0000256" key="2">
    <source>
        <dbReference type="ARBA" id="ARBA00022737"/>
    </source>
</evidence>
<sequence length="589" mass="68251">MEKRQRIQSNDDAYNCDSLHRISEFEIEGNRFKFNKVLTAAIFHFMRSRLNLIESKSDTVSLTNISAETFRHFLDTNIYNYGNGLWGYEHLSEIWETAHVLKIPSLIENCETQVGKMISLETFDKIYAKANAYQSNRILCKARNFLLHMFRLVQKVGLMRILTFEDLIYAVASEELRIKNEDIVLRSMFEWAEYNQMQLQENLVEVSQKKTKLDNSVPCKEDVEGDPSSKFSKLLRASRYGLASVECLVELSKHHLCEQDKEAKLVITEAISYKLERHIHGYWPHYALHRNCHVRHVGVSASKDQVSALVLEMDDWKDLPKCSLHAKITNLSIFDDELYVISSLEFQSLLFVFTNKEWKFVSEISGSDFIVLSKGRCIYIIDGKNCRIKCVMPKTTPVLHSEIKFPDMMRNPESALDYDKSILIFCSTDSDEKLAVISLDVPEHKWTDCGHLEGSAKNLVGFRNETKYFILQRDGAISQVLRNQDDSIGFILIKRLWSIQNSLRGAFIYNDVLYIYGDTPIEPSCFRAVSGLFWKIDYWFADQETSNFVHWFVPSVDLWGNGALERSESYYDFYFLPNPNNDQRAISGP</sequence>
<dbReference type="InterPro" id="IPR000210">
    <property type="entry name" value="BTB/POZ_dom"/>
</dbReference>
<dbReference type="PANTHER" id="PTHR45632:SF3">
    <property type="entry name" value="KELCH-LIKE PROTEIN 32"/>
    <property type="match status" value="1"/>
</dbReference>
<reference evidence="5" key="1">
    <citation type="submission" date="2020-05" db="UniProtKB">
        <authorList>
            <consortium name="EnsemblMetazoa"/>
        </authorList>
    </citation>
    <scope>IDENTIFICATION</scope>
    <source>
        <strain evidence="5">BB02</strain>
    </source>
</reference>
<dbReference type="KEGG" id="bgt:106068331"/>
<dbReference type="Gene3D" id="3.30.710.10">
    <property type="entry name" value="Potassium Channel Kv1.1, Chain A"/>
    <property type="match status" value="1"/>
</dbReference>
<keyword evidence="2" id="KW-0677">Repeat</keyword>
<evidence type="ECO:0000313" key="5">
    <source>
        <dbReference type="EnsemblMetazoa" id="BGLB032289-PB"/>
    </source>
</evidence>
<dbReference type="Pfam" id="PF07707">
    <property type="entry name" value="BACK"/>
    <property type="match status" value="1"/>
</dbReference>
<dbReference type="VEuPathDB" id="VectorBase:BGLB032289"/>
<gene>
    <name evidence="5" type="primary">106068331</name>
</gene>
<dbReference type="InterPro" id="IPR011705">
    <property type="entry name" value="BACK"/>
</dbReference>
<dbReference type="PANTHER" id="PTHR45632">
    <property type="entry name" value="LD33804P"/>
    <property type="match status" value="1"/>
</dbReference>
<dbReference type="InterPro" id="IPR011333">
    <property type="entry name" value="SKP1/BTB/POZ_sf"/>
</dbReference>
<evidence type="ECO:0000313" key="6">
    <source>
        <dbReference type="Proteomes" id="UP000076420"/>
    </source>
</evidence>
<feature type="domain" description="BTB" evidence="3">
    <location>
        <begin position="27"/>
        <end position="113"/>
    </location>
</feature>
<dbReference type="EnsemblMetazoa" id="BGLB032289-RB">
    <property type="protein sequence ID" value="BGLB032289-PB"/>
    <property type="gene ID" value="BGLB032289"/>
</dbReference>
<dbReference type="Gene3D" id="1.25.40.420">
    <property type="match status" value="1"/>
</dbReference>
<evidence type="ECO:0000259" key="3">
    <source>
        <dbReference type="Pfam" id="PF00651"/>
    </source>
</evidence>
<dbReference type="Proteomes" id="UP000076420">
    <property type="component" value="Unassembled WGS sequence"/>
</dbReference>
<feature type="domain" description="BACK" evidence="4">
    <location>
        <begin position="126"/>
        <end position="206"/>
    </location>
</feature>
<name>A0A2C9LL63_BIOGL</name>
<dbReference type="AlphaFoldDB" id="A0A2C9LL63"/>
<keyword evidence="1" id="KW-0880">Kelch repeat</keyword>
<proteinExistence type="predicted"/>
<organism evidence="5 6">
    <name type="scientific">Biomphalaria glabrata</name>
    <name type="common">Bloodfluke planorb</name>
    <name type="synonym">Freshwater snail</name>
    <dbReference type="NCBI Taxonomy" id="6526"/>
    <lineage>
        <taxon>Eukaryota</taxon>
        <taxon>Metazoa</taxon>
        <taxon>Spiralia</taxon>
        <taxon>Lophotrochozoa</taxon>
        <taxon>Mollusca</taxon>
        <taxon>Gastropoda</taxon>
        <taxon>Heterobranchia</taxon>
        <taxon>Euthyneura</taxon>
        <taxon>Panpulmonata</taxon>
        <taxon>Hygrophila</taxon>
        <taxon>Lymnaeoidea</taxon>
        <taxon>Planorbidae</taxon>
        <taxon>Biomphalaria</taxon>
    </lineage>
</organism>
<accession>A0A2C9LL63</accession>